<organism evidence="1 2">
    <name type="scientific">Amycolatopsis nalaikhensis</name>
    <dbReference type="NCBI Taxonomy" id="715472"/>
    <lineage>
        <taxon>Bacteria</taxon>
        <taxon>Bacillati</taxon>
        <taxon>Actinomycetota</taxon>
        <taxon>Actinomycetes</taxon>
        <taxon>Pseudonocardiales</taxon>
        <taxon>Pseudonocardiaceae</taxon>
        <taxon>Amycolatopsis</taxon>
    </lineage>
</organism>
<dbReference type="InterPro" id="IPR040442">
    <property type="entry name" value="Pyrv_kinase-like_dom_sf"/>
</dbReference>
<reference evidence="1 2" key="1">
    <citation type="submission" date="2023-06" db="EMBL/GenBank/DDBJ databases">
        <authorList>
            <person name="Oyuntsetseg B."/>
            <person name="Kim S.B."/>
        </authorList>
    </citation>
    <scope>NUCLEOTIDE SEQUENCE [LARGE SCALE GENOMIC DNA]</scope>
    <source>
        <strain evidence="1 2">2-2</strain>
    </source>
</reference>
<dbReference type="SUPFAM" id="SSF51621">
    <property type="entry name" value="Phosphoenolpyruvate/pyruvate domain"/>
    <property type="match status" value="1"/>
</dbReference>
<name>A0ABY8XK14_9PSEU</name>
<evidence type="ECO:0000313" key="2">
    <source>
        <dbReference type="Proteomes" id="UP001227101"/>
    </source>
</evidence>
<dbReference type="RefSeq" id="WP_285453026.1">
    <property type="nucleotide sequence ID" value="NZ_CP127173.1"/>
</dbReference>
<dbReference type="Gene3D" id="3.20.20.60">
    <property type="entry name" value="Phosphoenolpyruvate-binding domains"/>
    <property type="match status" value="1"/>
</dbReference>
<sequence length="243" mass="24831">MSASTRLRAALADGPVVVPGCHDPLSARLAAQAGARAVFLSGGAVGRALFDAPAIPRAGRDTYVEYLRLVCASSPVPVIVDGEDGFGDPVATCVAVEDAGAAGVVIGDSGDDGVLCAADELAAAIGRSRAVSAVVFVARADGLEHDRADTAARLRRYADAGAEITLPLLNSALRTETRDELRATITELAAAVGGTLAVHSRHGDELPPADELPAGIKAVFVTAVSLPRSTEPLERVLTRRPGP</sequence>
<evidence type="ECO:0000313" key="1">
    <source>
        <dbReference type="EMBL" id="WIV55965.1"/>
    </source>
</evidence>
<dbReference type="InterPro" id="IPR015813">
    <property type="entry name" value="Pyrv/PenolPyrv_kinase-like_dom"/>
</dbReference>
<accession>A0ABY8XK14</accession>
<gene>
    <name evidence="1" type="ORF">QP939_45400</name>
</gene>
<dbReference type="PANTHER" id="PTHR42905:SF5">
    <property type="entry name" value="CARBOXYVINYL-CARBOXYPHOSPHONATE PHOSPHORYLMUTASE, CHLOROPLASTIC"/>
    <property type="match status" value="1"/>
</dbReference>
<dbReference type="GO" id="GO:0016829">
    <property type="term" value="F:lyase activity"/>
    <property type="evidence" value="ECO:0007669"/>
    <property type="project" value="UniProtKB-KW"/>
</dbReference>
<dbReference type="PANTHER" id="PTHR42905">
    <property type="entry name" value="PHOSPHOENOLPYRUVATE CARBOXYLASE"/>
    <property type="match status" value="1"/>
</dbReference>
<dbReference type="EMBL" id="CP127173">
    <property type="protein sequence ID" value="WIV55965.1"/>
    <property type="molecule type" value="Genomic_DNA"/>
</dbReference>
<keyword evidence="2" id="KW-1185">Reference proteome</keyword>
<proteinExistence type="predicted"/>
<protein>
    <submittedName>
        <fullName evidence="1">Isocitrate lyase/phosphoenolpyruvate mutase family protein</fullName>
    </submittedName>
</protein>
<dbReference type="Pfam" id="PF13714">
    <property type="entry name" value="PEP_mutase"/>
    <property type="match status" value="1"/>
</dbReference>
<dbReference type="Proteomes" id="UP001227101">
    <property type="component" value="Chromosome"/>
</dbReference>
<keyword evidence="1" id="KW-0456">Lyase</keyword>